<evidence type="ECO:0000313" key="9">
    <source>
        <dbReference type="Proteomes" id="UP000406184"/>
    </source>
</evidence>
<dbReference type="PIRSF" id="PIRSF039085">
    <property type="entry name" value="ABC_ATPase_HisP"/>
    <property type="match status" value="1"/>
</dbReference>
<dbReference type="InterPro" id="IPR027417">
    <property type="entry name" value="P-loop_NTPase"/>
</dbReference>
<dbReference type="PANTHER" id="PTHR43166:SF35">
    <property type="entry name" value="L-CYSTINE IMPORT ATP-BINDING PROTEIN TCYN"/>
    <property type="match status" value="1"/>
</dbReference>
<evidence type="ECO:0000256" key="3">
    <source>
        <dbReference type="ARBA" id="ARBA00022475"/>
    </source>
</evidence>
<evidence type="ECO:0000259" key="7">
    <source>
        <dbReference type="PROSITE" id="PS50893"/>
    </source>
</evidence>
<dbReference type="InterPro" id="IPR017871">
    <property type="entry name" value="ABC_transporter-like_CS"/>
</dbReference>
<evidence type="ECO:0000256" key="1">
    <source>
        <dbReference type="ARBA" id="ARBA00004202"/>
    </source>
</evidence>
<name>A0A564UFB7_9FIRM</name>
<keyword evidence="5 8" id="KW-0067">ATP-binding</keyword>
<dbReference type="SUPFAM" id="SSF52540">
    <property type="entry name" value="P-loop containing nucleoside triphosphate hydrolases"/>
    <property type="match status" value="1"/>
</dbReference>
<accession>A0A564UFB7</accession>
<gene>
    <name evidence="8" type="primary">glnQ_4</name>
    <name evidence="8" type="ORF">FPPS064S07_01381</name>
</gene>
<dbReference type="InterPro" id="IPR003593">
    <property type="entry name" value="AAA+_ATPase"/>
</dbReference>
<reference evidence="8 9" key="1">
    <citation type="submission" date="2019-07" db="EMBL/GenBank/DDBJ databases">
        <authorList>
            <person name="Hibberd C M."/>
            <person name="Gehrig L. J."/>
            <person name="Chang H.-W."/>
            <person name="Venkatesh S."/>
        </authorList>
    </citation>
    <scope>NUCLEOTIDE SEQUENCE [LARGE SCALE GENOMIC DNA]</scope>
    <source>
        <strain evidence="8">Faecalibacterium_prausnitzii_JG_BgPS064</strain>
    </source>
</reference>
<protein>
    <submittedName>
        <fullName evidence="8">Glutamine transport ATP-binding protein GlnQ</fullName>
    </submittedName>
</protein>
<keyword evidence="9" id="KW-1185">Reference proteome</keyword>
<keyword evidence="4" id="KW-0547">Nucleotide-binding</keyword>
<dbReference type="InterPro" id="IPR003439">
    <property type="entry name" value="ABC_transporter-like_ATP-bd"/>
</dbReference>
<dbReference type="InterPro" id="IPR050086">
    <property type="entry name" value="MetN_ABC_transporter-like"/>
</dbReference>
<dbReference type="SMART" id="SM00382">
    <property type="entry name" value="AAA"/>
    <property type="match status" value="1"/>
</dbReference>
<dbReference type="GO" id="GO:0015424">
    <property type="term" value="F:ABC-type amino acid transporter activity"/>
    <property type="evidence" value="ECO:0007669"/>
    <property type="project" value="InterPro"/>
</dbReference>
<comment type="subcellular location">
    <subcellularLocation>
        <location evidence="1">Cell membrane</location>
        <topology evidence="1">Peripheral membrane protein</topology>
    </subcellularLocation>
</comment>
<evidence type="ECO:0000256" key="6">
    <source>
        <dbReference type="ARBA" id="ARBA00023136"/>
    </source>
</evidence>
<dbReference type="CDD" id="cd03262">
    <property type="entry name" value="ABC_HisP_GlnQ"/>
    <property type="match status" value="1"/>
</dbReference>
<dbReference type="AlphaFoldDB" id="A0A564UFB7"/>
<dbReference type="PROSITE" id="PS50893">
    <property type="entry name" value="ABC_TRANSPORTER_2"/>
    <property type="match status" value="1"/>
</dbReference>
<dbReference type="Pfam" id="PF00005">
    <property type="entry name" value="ABC_tran"/>
    <property type="match status" value="1"/>
</dbReference>
<dbReference type="GO" id="GO:0005524">
    <property type="term" value="F:ATP binding"/>
    <property type="evidence" value="ECO:0007669"/>
    <property type="project" value="UniProtKB-KW"/>
</dbReference>
<dbReference type="RefSeq" id="WP_158399478.1">
    <property type="nucleotide sequence ID" value="NZ_CABHMY010000144.1"/>
</dbReference>
<feature type="domain" description="ABC transporter" evidence="7">
    <location>
        <begin position="4"/>
        <end position="261"/>
    </location>
</feature>
<dbReference type="PANTHER" id="PTHR43166">
    <property type="entry name" value="AMINO ACID IMPORT ATP-BINDING PROTEIN"/>
    <property type="match status" value="1"/>
</dbReference>
<dbReference type="PROSITE" id="PS00211">
    <property type="entry name" value="ABC_TRANSPORTER_1"/>
    <property type="match status" value="1"/>
</dbReference>
<sequence length="269" mass="29553">MAMLEIRGVHKSFHTYAKPGVHPGIFGRASKPTSSLDVLRGVDLTVEKGDVVAILGPSGSGKTTLLRCLNFLETADAGQLTFDGETFDLAHADRASIARLRRKTAFVFQNYNLFRNKTALQNVTEGLIVARRMPKAEADALGMKMLEKVGLADRADYYPRQLSGGQQQRVAIARALASGPEIIYFDEPTSALDPELTGEVLAVMRQLAQEGMTMLVVTHEMGFARNVSSRTVFMENGVVVEEAPSQEFFAHPKEARTREFLQKISHAEA</sequence>
<dbReference type="GO" id="GO:0016887">
    <property type="term" value="F:ATP hydrolysis activity"/>
    <property type="evidence" value="ECO:0007669"/>
    <property type="project" value="InterPro"/>
</dbReference>
<evidence type="ECO:0000256" key="5">
    <source>
        <dbReference type="ARBA" id="ARBA00022840"/>
    </source>
</evidence>
<evidence type="ECO:0000256" key="2">
    <source>
        <dbReference type="ARBA" id="ARBA00022448"/>
    </source>
</evidence>
<keyword evidence="6" id="KW-0472">Membrane</keyword>
<evidence type="ECO:0000313" key="8">
    <source>
        <dbReference type="EMBL" id="VUX18207.1"/>
    </source>
</evidence>
<dbReference type="InterPro" id="IPR030679">
    <property type="entry name" value="ABC_ATPase_HisP-typ"/>
</dbReference>
<dbReference type="EMBL" id="CABHMY010000144">
    <property type="protein sequence ID" value="VUX18207.1"/>
    <property type="molecule type" value="Genomic_DNA"/>
</dbReference>
<organism evidence="8 9">
    <name type="scientific">Faecalibacterium prausnitzii</name>
    <dbReference type="NCBI Taxonomy" id="853"/>
    <lineage>
        <taxon>Bacteria</taxon>
        <taxon>Bacillati</taxon>
        <taxon>Bacillota</taxon>
        <taxon>Clostridia</taxon>
        <taxon>Eubacteriales</taxon>
        <taxon>Oscillospiraceae</taxon>
        <taxon>Faecalibacterium</taxon>
    </lineage>
</organism>
<keyword evidence="3" id="KW-1003">Cell membrane</keyword>
<proteinExistence type="predicted"/>
<dbReference type="Proteomes" id="UP000406184">
    <property type="component" value="Unassembled WGS sequence"/>
</dbReference>
<dbReference type="Gene3D" id="3.40.50.300">
    <property type="entry name" value="P-loop containing nucleotide triphosphate hydrolases"/>
    <property type="match status" value="1"/>
</dbReference>
<keyword evidence="2" id="KW-0813">Transport</keyword>
<evidence type="ECO:0000256" key="4">
    <source>
        <dbReference type="ARBA" id="ARBA00022741"/>
    </source>
</evidence>
<dbReference type="GO" id="GO:0005886">
    <property type="term" value="C:plasma membrane"/>
    <property type="evidence" value="ECO:0007669"/>
    <property type="project" value="UniProtKB-SubCell"/>
</dbReference>